<name>A0A9D2M6Q8_9FIRM</name>
<accession>A0A9D2M6Q8</accession>
<dbReference type="EMBL" id="DWYG01000104">
    <property type="protein sequence ID" value="HJB42102.1"/>
    <property type="molecule type" value="Genomic_DNA"/>
</dbReference>
<protein>
    <recommendedName>
        <fullName evidence="4">DUF4179 domain-containing protein</fullName>
    </recommendedName>
</protein>
<keyword evidence="1" id="KW-0812">Transmembrane</keyword>
<keyword evidence="1" id="KW-1133">Transmembrane helix</keyword>
<organism evidence="2 3">
    <name type="scientific">Candidatus Gemmiger avicola</name>
    <dbReference type="NCBI Taxonomy" id="2838605"/>
    <lineage>
        <taxon>Bacteria</taxon>
        <taxon>Bacillati</taxon>
        <taxon>Bacillota</taxon>
        <taxon>Clostridia</taxon>
        <taxon>Eubacteriales</taxon>
        <taxon>Gemmiger</taxon>
    </lineage>
</organism>
<dbReference type="Proteomes" id="UP000886803">
    <property type="component" value="Unassembled WGS sequence"/>
</dbReference>
<proteinExistence type="predicted"/>
<reference evidence="2" key="2">
    <citation type="submission" date="2021-04" db="EMBL/GenBank/DDBJ databases">
        <authorList>
            <person name="Gilroy R."/>
        </authorList>
    </citation>
    <scope>NUCLEOTIDE SEQUENCE</scope>
    <source>
        <strain evidence="2">ChiBcec8-13705</strain>
    </source>
</reference>
<sequence length="381" mass="39879">MKQQHNPSERTLLAHAMQAYGLDRAAIAGAARRRGAARYAKGDSPMRTHKRPIAFALVAAAACFGVGVYAAGNLLSGREVAAAAGNAPLADLFDDPAAIAVNETQSDAGYDVTLLGLVSGENLNEHWSSSWGEAAPAGRTYAVLAVEHSDGVPMDDLAAEQDFSLSNSMVWPALAIPDCSPASYWFSPDRQDIVLEGVRYLLVSCDDLTVFADREVVLCVSTGSPFFSTAAFAYDEATGAITPQVDYAGVNLVFDLPLDPAEADPQAAKAMLDQWAGAGGEAGTEEPETEAALPTHTAEEVRENGTLIATETVALTEAPGYSGGKAWFLSGGGALAVDGIAPGETMLLQTMQPDDAPAETVILVTCNPDDTLTAETWELAR</sequence>
<dbReference type="AlphaFoldDB" id="A0A9D2M6Q8"/>
<evidence type="ECO:0000313" key="3">
    <source>
        <dbReference type="Proteomes" id="UP000886803"/>
    </source>
</evidence>
<evidence type="ECO:0000256" key="1">
    <source>
        <dbReference type="SAM" id="Phobius"/>
    </source>
</evidence>
<evidence type="ECO:0008006" key="4">
    <source>
        <dbReference type="Google" id="ProtNLM"/>
    </source>
</evidence>
<reference evidence="2" key="1">
    <citation type="journal article" date="2021" name="PeerJ">
        <title>Extensive microbial diversity within the chicken gut microbiome revealed by metagenomics and culture.</title>
        <authorList>
            <person name="Gilroy R."/>
            <person name="Ravi A."/>
            <person name="Getino M."/>
            <person name="Pursley I."/>
            <person name="Horton D.L."/>
            <person name="Alikhan N.F."/>
            <person name="Baker D."/>
            <person name="Gharbi K."/>
            <person name="Hall N."/>
            <person name="Watson M."/>
            <person name="Adriaenssens E.M."/>
            <person name="Foster-Nyarko E."/>
            <person name="Jarju S."/>
            <person name="Secka A."/>
            <person name="Antonio M."/>
            <person name="Oren A."/>
            <person name="Chaudhuri R.R."/>
            <person name="La Ragione R."/>
            <person name="Hildebrand F."/>
            <person name="Pallen M.J."/>
        </authorList>
    </citation>
    <scope>NUCLEOTIDE SEQUENCE</scope>
    <source>
        <strain evidence="2">ChiBcec8-13705</strain>
    </source>
</reference>
<evidence type="ECO:0000313" key="2">
    <source>
        <dbReference type="EMBL" id="HJB42102.1"/>
    </source>
</evidence>
<feature type="transmembrane region" description="Helical" evidence="1">
    <location>
        <begin position="53"/>
        <end position="72"/>
    </location>
</feature>
<comment type="caution">
    <text evidence="2">The sequence shown here is derived from an EMBL/GenBank/DDBJ whole genome shotgun (WGS) entry which is preliminary data.</text>
</comment>
<gene>
    <name evidence="2" type="ORF">H9945_06350</name>
</gene>
<keyword evidence="1" id="KW-0472">Membrane</keyword>